<sequence length="334" mass="37617">MAPATDRGSTPRVRPSASAAGLTTPGTVTLMISQPSRRYATLEFDSGRWIDFPLREGDIIISTPPKTGTTWVQMICALLIFQTPVPPQALAVMSPWLDYLETPQEELYARLAEQDHRRVIKTHTPLDGLPIDPRAKYIVIGRHPVDRAASLYNQLANIDYRRLSEFIDEAHRIGGKRRGRLAEPPPLPPIREWLENWCAPSHVGDMGSVPDDLVETIHHLHQAWTQRAQPYIWLTHFDDLRNDLSAEMARLAAWLDITVEPAVWTTLVKAATFEEMKSQAARVAPTHVLKSPEAFFHRGQSGTGWDVLSAEGHAAYLARVERMAPPDFLAWLHR</sequence>
<dbReference type="EMBL" id="BMML01000047">
    <property type="protein sequence ID" value="GGN45464.1"/>
    <property type="molecule type" value="Genomic_DNA"/>
</dbReference>
<evidence type="ECO:0000313" key="5">
    <source>
        <dbReference type="EMBL" id="GGN45464.1"/>
    </source>
</evidence>
<dbReference type="Proteomes" id="UP000653411">
    <property type="component" value="Unassembled WGS sequence"/>
</dbReference>
<evidence type="ECO:0000256" key="1">
    <source>
        <dbReference type="ARBA" id="ARBA00005771"/>
    </source>
</evidence>
<dbReference type="Gene3D" id="3.40.50.300">
    <property type="entry name" value="P-loop containing nucleotide triphosphate hydrolases"/>
    <property type="match status" value="1"/>
</dbReference>
<feature type="region of interest" description="Disordered" evidence="3">
    <location>
        <begin position="1"/>
        <end position="22"/>
    </location>
</feature>
<gene>
    <name evidence="5" type="ORF">GCM10011578_097430</name>
</gene>
<reference evidence="5" key="2">
    <citation type="submission" date="2020-09" db="EMBL/GenBank/DDBJ databases">
        <authorList>
            <person name="Sun Q."/>
            <person name="Zhou Y."/>
        </authorList>
    </citation>
    <scope>NUCLEOTIDE SEQUENCE</scope>
    <source>
        <strain evidence="5">CGMCC 4.7110</strain>
    </source>
</reference>
<dbReference type="InterPro" id="IPR000863">
    <property type="entry name" value="Sulfotransferase_dom"/>
</dbReference>
<accession>A0A917XQ56</accession>
<keyword evidence="2" id="KW-0808">Transferase</keyword>
<evidence type="ECO:0000256" key="2">
    <source>
        <dbReference type="ARBA" id="ARBA00022679"/>
    </source>
</evidence>
<dbReference type="Pfam" id="PF00685">
    <property type="entry name" value="Sulfotransfer_1"/>
    <property type="match status" value="1"/>
</dbReference>
<feature type="domain" description="Sulfotransferase" evidence="4">
    <location>
        <begin position="57"/>
        <end position="302"/>
    </location>
</feature>
<comment type="similarity">
    <text evidence="1">Belongs to the sulfotransferase 1 family.</text>
</comment>
<name>A0A917XQ56_9ACTN</name>
<keyword evidence="6" id="KW-1185">Reference proteome</keyword>
<protein>
    <submittedName>
        <fullName evidence="5">Glycolipid sulfotransferase</fullName>
    </submittedName>
</protein>
<dbReference type="SUPFAM" id="SSF52540">
    <property type="entry name" value="P-loop containing nucleoside triphosphate hydrolases"/>
    <property type="match status" value="1"/>
</dbReference>
<evidence type="ECO:0000313" key="6">
    <source>
        <dbReference type="Proteomes" id="UP000653411"/>
    </source>
</evidence>
<comment type="caution">
    <text evidence="5">The sequence shown here is derived from an EMBL/GenBank/DDBJ whole genome shotgun (WGS) entry which is preliminary data.</text>
</comment>
<evidence type="ECO:0000259" key="4">
    <source>
        <dbReference type="Pfam" id="PF00685"/>
    </source>
</evidence>
<organism evidence="5 6">
    <name type="scientific">Streptomyces fuscichromogenes</name>
    <dbReference type="NCBI Taxonomy" id="1324013"/>
    <lineage>
        <taxon>Bacteria</taxon>
        <taxon>Bacillati</taxon>
        <taxon>Actinomycetota</taxon>
        <taxon>Actinomycetes</taxon>
        <taxon>Kitasatosporales</taxon>
        <taxon>Streptomycetaceae</taxon>
        <taxon>Streptomyces</taxon>
    </lineage>
</organism>
<proteinExistence type="inferred from homology"/>
<dbReference type="PANTHER" id="PTHR11783">
    <property type="entry name" value="SULFOTRANSFERASE SULT"/>
    <property type="match status" value="1"/>
</dbReference>
<dbReference type="InterPro" id="IPR027417">
    <property type="entry name" value="P-loop_NTPase"/>
</dbReference>
<dbReference type="AlphaFoldDB" id="A0A917XQ56"/>
<dbReference type="GO" id="GO:0008146">
    <property type="term" value="F:sulfotransferase activity"/>
    <property type="evidence" value="ECO:0007669"/>
    <property type="project" value="InterPro"/>
</dbReference>
<reference evidence="5" key="1">
    <citation type="journal article" date="2014" name="Int. J. Syst. Evol. Microbiol.">
        <title>Complete genome sequence of Corynebacterium casei LMG S-19264T (=DSM 44701T), isolated from a smear-ripened cheese.</title>
        <authorList>
            <consortium name="US DOE Joint Genome Institute (JGI-PGF)"/>
            <person name="Walter F."/>
            <person name="Albersmeier A."/>
            <person name="Kalinowski J."/>
            <person name="Ruckert C."/>
        </authorList>
    </citation>
    <scope>NUCLEOTIDE SEQUENCE</scope>
    <source>
        <strain evidence="5">CGMCC 4.7110</strain>
    </source>
</reference>
<evidence type="ECO:0000256" key="3">
    <source>
        <dbReference type="SAM" id="MobiDB-lite"/>
    </source>
</evidence>